<evidence type="ECO:0000256" key="1">
    <source>
        <dbReference type="ARBA" id="ARBA00004141"/>
    </source>
</evidence>
<dbReference type="OrthoDB" id="8904098at2759"/>
<accession>A0A7R9A1P8</accession>
<evidence type="ECO:0000313" key="9">
    <source>
        <dbReference type="EMBL" id="CAD7244409.1"/>
    </source>
</evidence>
<evidence type="ECO:0000256" key="7">
    <source>
        <dbReference type="RuleBase" id="RU003755"/>
    </source>
</evidence>
<feature type="transmembrane region" description="Helical" evidence="8">
    <location>
        <begin position="234"/>
        <end position="255"/>
    </location>
</feature>
<protein>
    <submittedName>
        <fullName evidence="9">Uncharacterized protein</fullName>
    </submittedName>
</protein>
<evidence type="ECO:0000256" key="4">
    <source>
        <dbReference type="ARBA" id="ARBA00022856"/>
    </source>
</evidence>
<feature type="transmembrane region" description="Helical" evidence="8">
    <location>
        <begin position="525"/>
        <end position="546"/>
    </location>
</feature>
<keyword evidence="7" id="KW-0813">Transport</keyword>
<dbReference type="PANTHER" id="PTHR11654">
    <property type="entry name" value="OLIGOPEPTIDE TRANSPORTER-RELATED"/>
    <property type="match status" value="1"/>
</dbReference>
<reference evidence="9" key="1">
    <citation type="submission" date="2020-11" db="EMBL/GenBank/DDBJ databases">
        <authorList>
            <person name="Tran Van P."/>
        </authorList>
    </citation>
    <scope>NUCLEOTIDE SEQUENCE</scope>
</reference>
<dbReference type="GO" id="GO:0006857">
    <property type="term" value="P:oligopeptide transport"/>
    <property type="evidence" value="ECO:0007669"/>
    <property type="project" value="InterPro"/>
</dbReference>
<dbReference type="InterPro" id="IPR000109">
    <property type="entry name" value="POT_fam"/>
</dbReference>
<feature type="transmembrane region" description="Helical" evidence="8">
    <location>
        <begin position="553"/>
        <end position="574"/>
    </location>
</feature>
<evidence type="ECO:0000256" key="8">
    <source>
        <dbReference type="SAM" id="Phobius"/>
    </source>
</evidence>
<evidence type="ECO:0000256" key="5">
    <source>
        <dbReference type="ARBA" id="ARBA00022989"/>
    </source>
</evidence>
<proteinExistence type="inferred from homology"/>
<comment type="subcellular location">
    <subcellularLocation>
        <location evidence="1 7">Membrane</location>
        <topology evidence="1 7">Multi-pass membrane protein</topology>
    </subcellularLocation>
</comment>
<feature type="transmembrane region" description="Helical" evidence="8">
    <location>
        <begin position="35"/>
        <end position="60"/>
    </location>
</feature>
<dbReference type="SUPFAM" id="SSF103473">
    <property type="entry name" value="MFS general substrate transporter"/>
    <property type="match status" value="1"/>
</dbReference>
<evidence type="ECO:0000256" key="2">
    <source>
        <dbReference type="ARBA" id="ARBA00005982"/>
    </source>
</evidence>
<dbReference type="EMBL" id="LR900148">
    <property type="protein sequence ID" value="CAD7244409.1"/>
    <property type="molecule type" value="Genomic_DNA"/>
</dbReference>
<keyword evidence="4" id="KW-0653">Protein transport</keyword>
<keyword evidence="4" id="KW-0571">Peptide transport</keyword>
<dbReference type="Proteomes" id="UP000677054">
    <property type="component" value="Unassembled WGS sequence"/>
</dbReference>
<feature type="transmembrane region" description="Helical" evidence="8">
    <location>
        <begin position="200"/>
        <end position="222"/>
    </location>
</feature>
<dbReference type="AlphaFoldDB" id="A0A7R9A1P8"/>
<dbReference type="GO" id="GO:0016020">
    <property type="term" value="C:membrane"/>
    <property type="evidence" value="ECO:0007669"/>
    <property type="project" value="UniProtKB-SubCell"/>
</dbReference>
<feature type="transmembrane region" description="Helical" evidence="8">
    <location>
        <begin position="152"/>
        <end position="170"/>
    </location>
</feature>
<keyword evidence="5 8" id="KW-1133">Transmembrane helix</keyword>
<dbReference type="GO" id="GO:0022857">
    <property type="term" value="F:transmembrane transporter activity"/>
    <property type="evidence" value="ECO:0007669"/>
    <property type="project" value="InterPro"/>
</dbReference>
<dbReference type="Gene3D" id="1.20.1250.20">
    <property type="entry name" value="MFS general substrate transporter like domains"/>
    <property type="match status" value="2"/>
</dbReference>
<keyword evidence="10" id="KW-1185">Reference proteome</keyword>
<evidence type="ECO:0000256" key="6">
    <source>
        <dbReference type="ARBA" id="ARBA00023136"/>
    </source>
</evidence>
<dbReference type="InterPro" id="IPR018456">
    <property type="entry name" value="PTR2_symporter_CS"/>
</dbReference>
<dbReference type="EMBL" id="CAJPEV010000631">
    <property type="protein sequence ID" value="CAG0887083.1"/>
    <property type="molecule type" value="Genomic_DNA"/>
</dbReference>
<evidence type="ECO:0000256" key="3">
    <source>
        <dbReference type="ARBA" id="ARBA00022692"/>
    </source>
</evidence>
<name>A0A7R9A1P8_9CRUS</name>
<keyword evidence="6 8" id="KW-0472">Membrane</keyword>
<keyword evidence="3 7" id="KW-0812">Transmembrane</keyword>
<evidence type="ECO:0000313" key="10">
    <source>
        <dbReference type="Proteomes" id="UP000677054"/>
    </source>
</evidence>
<organism evidence="9">
    <name type="scientific">Darwinula stevensoni</name>
    <dbReference type="NCBI Taxonomy" id="69355"/>
    <lineage>
        <taxon>Eukaryota</taxon>
        <taxon>Metazoa</taxon>
        <taxon>Ecdysozoa</taxon>
        <taxon>Arthropoda</taxon>
        <taxon>Crustacea</taxon>
        <taxon>Oligostraca</taxon>
        <taxon>Ostracoda</taxon>
        <taxon>Podocopa</taxon>
        <taxon>Podocopida</taxon>
        <taxon>Darwinulocopina</taxon>
        <taxon>Darwinuloidea</taxon>
        <taxon>Darwinulidae</taxon>
        <taxon>Darwinula</taxon>
    </lineage>
</organism>
<dbReference type="Pfam" id="PF00854">
    <property type="entry name" value="PTR2"/>
    <property type="match status" value="2"/>
</dbReference>
<comment type="similarity">
    <text evidence="2 7">Belongs to the major facilitator superfamily. Proton-dependent oligopeptide transporter (POT/PTR) (TC 2.A.17) family.</text>
</comment>
<sequence>MVGLLLIAMGTGGIKPCVSAFGGDQFVIPGQEKQLGQFFSAFYFAINGGSLISTFLTPILREDVHCFGDKSCFPLAFGVPAALMITSLMIFLLGKPLYKIVPPKGNVLIQVLGCVKHALGRRWKSGKEMKKKHWLDYADDKFDKKLIRHTKILMGVLFLYIPLPVFWALFDQQGSRWTLQATRMNGKIGSFTVKPDQLQVINPLLVLILIPLFQFGVYPALAKFGLLTKSIPRMFVGGILAGVAFAVSGLVELQLEKTYPKYPSSDQVRIQMINGLNCNLQIKSNGGLMNMDDSPIPPFGIIIFDNIPTDRDLEHDFNASNCTRGAFVPENQFQWSSSLPDSTQLNLGGKVVTFLVSVVMNNTRALTVTRMQDDDIEKGEGGFPKVRVLFNTPDAFWNNTIVKFKAEDEMGLKLVDGPIGATEYGEAELDESTVCIEEFSKPCVDVKKFKGEFGATYNVLIQRDEKENKIDLWQYEVTSPNSMSMFLQIPQYVIITIGEIMYSITGLEFSYQQAPKSMKSVVTSAWLLTNTFGNLIDVFIVAVKFFDSQAYEFFLFAAIMGVAMAAFATMGYYYQSVDNPDADDDEEEKSREMLEKEKMAYQNKALDDD</sequence>
<dbReference type="InterPro" id="IPR036259">
    <property type="entry name" value="MFS_trans_sf"/>
</dbReference>
<dbReference type="PROSITE" id="PS01023">
    <property type="entry name" value="PTR2_2"/>
    <property type="match status" value="1"/>
</dbReference>
<feature type="transmembrane region" description="Helical" evidence="8">
    <location>
        <begin position="72"/>
        <end position="93"/>
    </location>
</feature>
<gene>
    <name evidence="9" type="ORF">DSTB1V02_LOCUS4306</name>
</gene>